<dbReference type="InterPro" id="IPR023214">
    <property type="entry name" value="HAD_sf"/>
</dbReference>
<dbReference type="Gene3D" id="3.40.50.1000">
    <property type="entry name" value="HAD superfamily/HAD-like"/>
    <property type="match status" value="1"/>
</dbReference>
<dbReference type="SUPFAM" id="SSF81660">
    <property type="entry name" value="Metal cation-transporting ATPase, ATP-binding domain N"/>
    <property type="match status" value="1"/>
</dbReference>
<dbReference type="NCBIfam" id="TIGR01494">
    <property type="entry name" value="ATPase_P-type"/>
    <property type="match status" value="1"/>
</dbReference>
<evidence type="ECO:0000256" key="3">
    <source>
        <dbReference type="ARBA" id="ARBA00022741"/>
    </source>
</evidence>
<name>A0ABQ7CQB0_BRACR</name>
<evidence type="ECO:0000256" key="5">
    <source>
        <dbReference type="ARBA" id="ARBA00022840"/>
    </source>
</evidence>
<dbReference type="Proteomes" id="UP000266723">
    <property type="component" value="Unassembled WGS sequence"/>
</dbReference>
<dbReference type="Pfam" id="PF00690">
    <property type="entry name" value="Cation_ATPase_N"/>
    <property type="match status" value="1"/>
</dbReference>
<dbReference type="PRINTS" id="PR00119">
    <property type="entry name" value="CATATPASE"/>
</dbReference>
<accession>A0ABQ7CQB0</accession>
<dbReference type="Gene3D" id="3.40.1110.10">
    <property type="entry name" value="Calcium-transporting ATPase, cytoplasmic domain N"/>
    <property type="match status" value="1"/>
</dbReference>
<reference evidence="11 12" key="1">
    <citation type="journal article" date="2020" name="BMC Genomics">
        <title>Intraspecific diversification of the crop wild relative Brassica cretica Lam. using demographic model selection.</title>
        <authorList>
            <person name="Kioukis A."/>
            <person name="Michalopoulou V.A."/>
            <person name="Briers L."/>
            <person name="Pirintsos S."/>
            <person name="Studholme D.J."/>
            <person name="Pavlidis P."/>
            <person name="Sarris P.F."/>
        </authorList>
    </citation>
    <scope>NUCLEOTIDE SEQUENCE [LARGE SCALE GENOMIC DNA]</scope>
    <source>
        <strain evidence="12">cv. PFS-1207/04</strain>
    </source>
</reference>
<dbReference type="PROSITE" id="PS00154">
    <property type="entry name" value="ATPASE_E1_E2"/>
    <property type="match status" value="1"/>
</dbReference>
<keyword evidence="5" id="KW-0067">ATP-binding</keyword>
<feature type="transmembrane region" description="Helical" evidence="9">
    <location>
        <begin position="616"/>
        <end position="638"/>
    </location>
</feature>
<feature type="domain" description="Cation-transporting P-type ATPase N-terminal" evidence="10">
    <location>
        <begin position="9"/>
        <end position="83"/>
    </location>
</feature>
<feature type="transmembrane region" description="Helical" evidence="9">
    <location>
        <begin position="276"/>
        <end position="294"/>
    </location>
</feature>
<dbReference type="PANTHER" id="PTHR42861">
    <property type="entry name" value="CALCIUM-TRANSPORTING ATPASE"/>
    <property type="match status" value="1"/>
</dbReference>
<evidence type="ECO:0000259" key="10">
    <source>
        <dbReference type="SMART" id="SM00831"/>
    </source>
</evidence>
<keyword evidence="7 9" id="KW-1133">Transmembrane helix</keyword>
<dbReference type="InterPro" id="IPR004014">
    <property type="entry name" value="ATPase_P-typ_cation-transptr_N"/>
</dbReference>
<dbReference type="SUPFAM" id="SSF81653">
    <property type="entry name" value="Calcium ATPase, transduction domain A"/>
    <property type="match status" value="1"/>
</dbReference>
<evidence type="ECO:0000313" key="11">
    <source>
        <dbReference type="EMBL" id="KAF3561721.1"/>
    </source>
</evidence>
<dbReference type="Pfam" id="PF06592">
    <property type="entry name" value="DUF1138"/>
    <property type="match status" value="1"/>
</dbReference>
<evidence type="ECO:0000313" key="12">
    <source>
        <dbReference type="Proteomes" id="UP000266723"/>
    </source>
</evidence>
<dbReference type="SUPFAM" id="SSF81665">
    <property type="entry name" value="Calcium ATPase, transmembrane domain M"/>
    <property type="match status" value="1"/>
</dbReference>
<keyword evidence="8 9" id="KW-0472">Membrane</keyword>
<proteinExistence type="predicted"/>
<keyword evidence="3" id="KW-0547">Nucleotide-binding</keyword>
<organism evidence="11 12">
    <name type="scientific">Brassica cretica</name>
    <name type="common">Mustard</name>
    <dbReference type="NCBI Taxonomy" id="69181"/>
    <lineage>
        <taxon>Eukaryota</taxon>
        <taxon>Viridiplantae</taxon>
        <taxon>Streptophyta</taxon>
        <taxon>Embryophyta</taxon>
        <taxon>Tracheophyta</taxon>
        <taxon>Spermatophyta</taxon>
        <taxon>Magnoliopsida</taxon>
        <taxon>eudicotyledons</taxon>
        <taxon>Gunneridae</taxon>
        <taxon>Pentapetalae</taxon>
        <taxon>rosids</taxon>
        <taxon>malvids</taxon>
        <taxon>Brassicales</taxon>
        <taxon>Brassicaceae</taxon>
        <taxon>Brassiceae</taxon>
        <taxon>Brassica</taxon>
    </lineage>
</organism>
<dbReference type="InterPro" id="IPR009515">
    <property type="entry name" value="DUF1138"/>
</dbReference>
<dbReference type="Gene3D" id="2.70.150.10">
    <property type="entry name" value="Calcium-transporting ATPase, cytoplasmic transduction domain A"/>
    <property type="match status" value="1"/>
</dbReference>
<dbReference type="InterPro" id="IPR018303">
    <property type="entry name" value="ATPase_P-typ_P_site"/>
</dbReference>
<dbReference type="InterPro" id="IPR001757">
    <property type="entry name" value="P_typ_ATPase"/>
</dbReference>
<evidence type="ECO:0000256" key="4">
    <source>
        <dbReference type="ARBA" id="ARBA00022837"/>
    </source>
</evidence>
<feature type="transmembrane region" description="Helical" evidence="9">
    <location>
        <begin position="741"/>
        <end position="761"/>
    </location>
</feature>
<keyword evidence="4" id="KW-0106">Calcium</keyword>
<evidence type="ECO:0000256" key="9">
    <source>
        <dbReference type="SAM" id="Phobius"/>
    </source>
</evidence>
<dbReference type="Pfam" id="PF00689">
    <property type="entry name" value="Cation_ATPase_C"/>
    <property type="match status" value="1"/>
</dbReference>
<dbReference type="InterPro" id="IPR008250">
    <property type="entry name" value="ATPase_P-typ_transduc_dom_A_sf"/>
</dbReference>
<feature type="transmembrane region" description="Helical" evidence="9">
    <location>
        <begin position="66"/>
        <end position="84"/>
    </location>
</feature>
<dbReference type="PRINTS" id="PR00121">
    <property type="entry name" value="NAKATPASE"/>
</dbReference>
<feature type="transmembrane region" description="Helical" evidence="9">
    <location>
        <begin position="314"/>
        <end position="341"/>
    </location>
</feature>
<comment type="caution">
    <text evidence="11">The sequence shown here is derived from an EMBL/GenBank/DDBJ whole genome shotgun (WGS) entry which is preliminary data.</text>
</comment>
<dbReference type="InterPro" id="IPR023299">
    <property type="entry name" value="ATPase_P-typ_cyto_dom_N"/>
</dbReference>
<protein>
    <recommendedName>
        <fullName evidence="10">Cation-transporting P-type ATPase N-terminal domain-containing protein</fullName>
    </recommendedName>
</protein>
<evidence type="ECO:0000256" key="8">
    <source>
        <dbReference type="ARBA" id="ARBA00023136"/>
    </source>
</evidence>
<gene>
    <name evidence="11" type="ORF">DY000_02010798</name>
</gene>
<dbReference type="InterPro" id="IPR059000">
    <property type="entry name" value="ATPase_P-type_domA"/>
</dbReference>
<evidence type="ECO:0000256" key="7">
    <source>
        <dbReference type="ARBA" id="ARBA00022989"/>
    </source>
</evidence>
<keyword evidence="2 9" id="KW-0812">Transmembrane</keyword>
<dbReference type="EMBL" id="QGKV02000759">
    <property type="protein sequence ID" value="KAF3561721.1"/>
    <property type="molecule type" value="Genomic_DNA"/>
</dbReference>
<keyword evidence="6" id="KW-0460">Magnesium</keyword>
<keyword evidence="12" id="KW-1185">Reference proteome</keyword>
<dbReference type="Gene3D" id="1.20.1110.10">
    <property type="entry name" value="Calcium-transporting ATPase, transmembrane domain"/>
    <property type="match status" value="2"/>
</dbReference>
<feature type="transmembrane region" description="Helical" evidence="9">
    <location>
        <begin position="104"/>
        <end position="122"/>
    </location>
</feature>
<evidence type="ECO:0000256" key="2">
    <source>
        <dbReference type="ARBA" id="ARBA00022692"/>
    </source>
</evidence>
<dbReference type="Pfam" id="PF00122">
    <property type="entry name" value="E1-E2_ATPase"/>
    <property type="match status" value="1"/>
</dbReference>
<evidence type="ECO:0000256" key="1">
    <source>
        <dbReference type="ARBA" id="ARBA00004141"/>
    </source>
</evidence>
<dbReference type="InterPro" id="IPR006068">
    <property type="entry name" value="ATPase_P-typ_cation-transptr_C"/>
</dbReference>
<dbReference type="SMART" id="SM00831">
    <property type="entry name" value="Cation_ATPase_N"/>
    <property type="match status" value="1"/>
</dbReference>
<sequence>MEEEKKSLSPWSWSVDQCLKEYNTTLDKGLTTEDVQTRRQKHGYNELAKEKGKPLWHLVLEQFDDTLVKILLGAAFISFVLAFLGEEHGSGSGSGSGAGFEAFVEPFVIVLILILNAVVGVWQESNAEKALEALKEMQCESAKVIRDGVVLPNIPARELVPGDVVELQVGDKVPADMRVSGLKTSTLRVEQSSLTGEAMPVLKGANLVVVNDCELQAKENMVFAGTTVVNGSCVSVVTSIGMDTEIGKIQRQIHEASLEESDTPLKKKLDEFGSRLTTSICVVCVLVWIINYKNFVSWDAVDGSFKFSFEKCTYYFKIAVALAVAAIPEGLPAVITTCLALGTRKMAQKNAIVRKLPSVETLGCTTVICSDKTGTLTTNQMSATEFFTLGGKTTVTRVFSVDGTTYDPKDGGIVDWGGYEMDANLQAVAEICSVCNDAGVFYEGKLFRATGLPTEAALKVLVEKMGVPDEKNGESIQEATNDSDNGSSVKLACCDWWNKRSKRLATLEFDRVRKSMSVIVREPNGQNRLLVKDLLEILMYLSNLYMISSNVGEVISIFLTAALGIPECMIPVQLLWVNLVTDGPPATALGFNPADIDIMKKPPRKSDDCLIDSWVLIRYLVIGSYVGVATVGIFVLWYTQASFLGVSLITDGHTLVSFTQLQNWSECSSWGTNFTASPYTIAGGLRTVAFENNPCDYFTLGKVKPMTLSLSVLVAIEMFNSLNALSEDNSLLKMPPWRNPWLLVAMTVSFGLHCVILYVPFLANVFGIVPLSFREWFVVILVSFPVILIDEGSTPGTITNKAWGAATEERLQAWPRTAGPPVVMNPISRQNFIVKSRPE</sequence>
<dbReference type="InterPro" id="IPR023298">
    <property type="entry name" value="ATPase_P-typ_TM_dom_sf"/>
</dbReference>
<dbReference type="Pfam" id="PF13246">
    <property type="entry name" value="Cation_ATPase"/>
    <property type="match status" value="1"/>
</dbReference>
<evidence type="ECO:0000256" key="6">
    <source>
        <dbReference type="ARBA" id="ARBA00022842"/>
    </source>
</evidence>
<comment type="subcellular location">
    <subcellularLocation>
        <location evidence="1">Membrane</location>
        <topology evidence="1">Multi-pass membrane protein</topology>
    </subcellularLocation>
</comment>